<feature type="domain" description="HTH araC/xylS-type" evidence="5">
    <location>
        <begin position="234"/>
        <end position="336"/>
    </location>
</feature>
<keyword evidence="7" id="KW-1185">Reference proteome</keyword>
<accession>A0A4R6UUE4</accession>
<keyword evidence="1" id="KW-0805">Transcription regulation</keyword>
<name>A0A4R6UUE4_9PSEU</name>
<feature type="compositionally biased region" description="Acidic residues" evidence="4">
    <location>
        <begin position="1"/>
        <end position="13"/>
    </location>
</feature>
<protein>
    <submittedName>
        <fullName evidence="6">AraC-like DNA-binding protein</fullName>
    </submittedName>
</protein>
<evidence type="ECO:0000256" key="3">
    <source>
        <dbReference type="ARBA" id="ARBA00023163"/>
    </source>
</evidence>
<dbReference type="PANTHER" id="PTHR46796">
    <property type="entry name" value="HTH-TYPE TRANSCRIPTIONAL ACTIVATOR RHAS-RELATED"/>
    <property type="match status" value="1"/>
</dbReference>
<dbReference type="Pfam" id="PF12833">
    <property type="entry name" value="HTH_18"/>
    <property type="match status" value="1"/>
</dbReference>
<dbReference type="SMART" id="SM00342">
    <property type="entry name" value="HTH_ARAC"/>
    <property type="match status" value="1"/>
</dbReference>
<keyword evidence="2 6" id="KW-0238">DNA-binding</keyword>
<organism evidence="6 7">
    <name type="scientific">Actinomycetospora succinea</name>
    <dbReference type="NCBI Taxonomy" id="663603"/>
    <lineage>
        <taxon>Bacteria</taxon>
        <taxon>Bacillati</taxon>
        <taxon>Actinomycetota</taxon>
        <taxon>Actinomycetes</taxon>
        <taxon>Pseudonocardiales</taxon>
        <taxon>Pseudonocardiaceae</taxon>
        <taxon>Actinomycetospora</taxon>
    </lineage>
</organism>
<dbReference type="GO" id="GO:0003700">
    <property type="term" value="F:DNA-binding transcription factor activity"/>
    <property type="evidence" value="ECO:0007669"/>
    <property type="project" value="InterPro"/>
</dbReference>
<dbReference type="InterPro" id="IPR018060">
    <property type="entry name" value="HTH_AraC"/>
</dbReference>
<dbReference type="Gene3D" id="1.10.10.60">
    <property type="entry name" value="Homeodomain-like"/>
    <property type="match status" value="1"/>
</dbReference>
<proteinExistence type="predicted"/>
<dbReference type="SUPFAM" id="SSF46689">
    <property type="entry name" value="Homeodomain-like"/>
    <property type="match status" value="2"/>
</dbReference>
<gene>
    <name evidence="6" type="ORF">EV188_111166</name>
</gene>
<dbReference type="PROSITE" id="PS01124">
    <property type="entry name" value="HTH_ARAC_FAMILY_2"/>
    <property type="match status" value="1"/>
</dbReference>
<feature type="region of interest" description="Disordered" evidence="4">
    <location>
        <begin position="1"/>
        <end position="21"/>
    </location>
</feature>
<evidence type="ECO:0000256" key="2">
    <source>
        <dbReference type="ARBA" id="ARBA00023125"/>
    </source>
</evidence>
<dbReference type="InterPro" id="IPR009057">
    <property type="entry name" value="Homeodomain-like_sf"/>
</dbReference>
<evidence type="ECO:0000256" key="4">
    <source>
        <dbReference type="SAM" id="MobiDB-lite"/>
    </source>
</evidence>
<dbReference type="InterPro" id="IPR050204">
    <property type="entry name" value="AraC_XylS_family_regulators"/>
</dbReference>
<dbReference type="EMBL" id="SNYO01000011">
    <property type="protein sequence ID" value="TDQ48995.1"/>
    <property type="molecule type" value="Genomic_DNA"/>
</dbReference>
<evidence type="ECO:0000256" key="1">
    <source>
        <dbReference type="ARBA" id="ARBA00023015"/>
    </source>
</evidence>
<reference evidence="6 7" key="1">
    <citation type="submission" date="2019-03" db="EMBL/GenBank/DDBJ databases">
        <title>Genomic Encyclopedia of Type Strains, Phase IV (KMG-IV): sequencing the most valuable type-strain genomes for metagenomic binning, comparative biology and taxonomic classification.</title>
        <authorList>
            <person name="Goeker M."/>
        </authorList>
    </citation>
    <scope>NUCLEOTIDE SEQUENCE [LARGE SCALE GENOMIC DNA]</scope>
    <source>
        <strain evidence="6 7">DSM 45775</strain>
    </source>
</reference>
<evidence type="ECO:0000313" key="6">
    <source>
        <dbReference type="EMBL" id="TDQ48995.1"/>
    </source>
</evidence>
<dbReference type="PANTHER" id="PTHR46796:SF12">
    <property type="entry name" value="HTH-TYPE DNA-BINDING TRANSCRIPTIONAL ACTIVATOR EUTR"/>
    <property type="match status" value="1"/>
</dbReference>
<keyword evidence="3" id="KW-0804">Transcription</keyword>
<evidence type="ECO:0000313" key="7">
    <source>
        <dbReference type="Proteomes" id="UP000295705"/>
    </source>
</evidence>
<sequence length="336" mass="36566">MHPEDADGGEGDDGPVRRRRLTATDTDEAVELMRSVYGDQEPRFRLPRREARLSIASRSVTAPGGTFNLDRVRHSLGMDVRRAPVDRTAVLLPVTGRVRFTCGDEEATGLRLVPTREAFDSAWDDGVDVVGYAVDTDAVSLVGGELSGLEPSAVRFDSMLPVDAARERYLVQAMSHLGRDTLDNPEALATPLVRAATLRHLATVVLLTFPNTALDAAEDPTRAGPGRAEPATVRRAAAYIETHAHEPIGLDDIAVAARIGARGLQHAFARHRDTTPLGYLRRVRLDRAHRELRGADPSAGDTVAAIATRWGFAHGGRFSAEYRHVYGCSPSETLRR</sequence>
<evidence type="ECO:0000259" key="5">
    <source>
        <dbReference type="PROSITE" id="PS01124"/>
    </source>
</evidence>
<dbReference type="Proteomes" id="UP000295705">
    <property type="component" value="Unassembled WGS sequence"/>
</dbReference>
<dbReference type="AlphaFoldDB" id="A0A4R6UUE4"/>
<dbReference type="RefSeq" id="WP_166660116.1">
    <property type="nucleotide sequence ID" value="NZ_BAABHR010000021.1"/>
</dbReference>
<dbReference type="GO" id="GO:0043565">
    <property type="term" value="F:sequence-specific DNA binding"/>
    <property type="evidence" value="ECO:0007669"/>
    <property type="project" value="InterPro"/>
</dbReference>
<comment type="caution">
    <text evidence="6">The sequence shown here is derived from an EMBL/GenBank/DDBJ whole genome shotgun (WGS) entry which is preliminary data.</text>
</comment>